<organism evidence="1 2">
    <name type="scientific">Neobacillus bataviensis LMG 21833</name>
    <dbReference type="NCBI Taxonomy" id="1117379"/>
    <lineage>
        <taxon>Bacteria</taxon>
        <taxon>Bacillati</taxon>
        <taxon>Bacillota</taxon>
        <taxon>Bacilli</taxon>
        <taxon>Bacillales</taxon>
        <taxon>Bacillaceae</taxon>
        <taxon>Neobacillus</taxon>
    </lineage>
</organism>
<evidence type="ECO:0000313" key="1">
    <source>
        <dbReference type="EMBL" id="EKN70250.1"/>
    </source>
</evidence>
<dbReference type="InterPro" id="IPR015058">
    <property type="entry name" value="DUF1878"/>
</dbReference>
<dbReference type="Pfam" id="PF08963">
    <property type="entry name" value="DUF1878"/>
    <property type="match status" value="1"/>
</dbReference>
<comment type="caution">
    <text evidence="1">The sequence shown here is derived from an EMBL/GenBank/DDBJ whole genome shotgun (WGS) entry which is preliminary data.</text>
</comment>
<keyword evidence="2" id="KW-1185">Reference proteome</keyword>
<name>K6CGH6_9BACI</name>
<accession>K6CGH6</accession>
<evidence type="ECO:0000313" key="2">
    <source>
        <dbReference type="Proteomes" id="UP000006316"/>
    </source>
</evidence>
<proteinExistence type="predicted"/>
<dbReference type="eggNOG" id="ENOG5032TRG">
    <property type="taxonomic scope" value="Bacteria"/>
</dbReference>
<reference evidence="1 2" key="1">
    <citation type="journal article" date="2012" name="Front. Microbiol.">
        <title>Redundancy and modularity in membrane-associated dissimilatory nitrate reduction in Bacillus.</title>
        <authorList>
            <person name="Heylen K."/>
            <person name="Keltjens J."/>
        </authorList>
    </citation>
    <scope>NUCLEOTIDE SEQUENCE [LARGE SCALE GENOMIC DNA]</scope>
    <source>
        <strain evidence="2">LMG 21833T</strain>
    </source>
</reference>
<dbReference type="RefSeq" id="WP_007084262.1">
    <property type="nucleotide sequence ID" value="NZ_AJLS01000041.1"/>
</dbReference>
<dbReference type="PATRIC" id="fig|1117379.3.peg.1291"/>
<evidence type="ECO:0008006" key="3">
    <source>
        <dbReference type="Google" id="ProtNLM"/>
    </source>
</evidence>
<dbReference type="EMBL" id="AJLS01000041">
    <property type="protein sequence ID" value="EKN70250.1"/>
    <property type="molecule type" value="Genomic_DNA"/>
</dbReference>
<dbReference type="Proteomes" id="UP000006316">
    <property type="component" value="Unassembled WGS sequence"/>
</dbReference>
<dbReference type="OrthoDB" id="2353223at2"/>
<protein>
    <recommendedName>
        <fullName evidence="3">DUF1878 domain-containing protein</fullName>
    </recommendedName>
</protein>
<sequence length="112" mass="13578">MNEYKVLWQRIHLLEYHQKLFVKLLNNPKLEFYKLVIENGLNEQETEKFFDLCDKLSMKLEEQKAEGYVYFHPLFEQLSAALPANLKMEEVIRACLLQNLYKPLFLEFEKYL</sequence>
<dbReference type="AlphaFoldDB" id="K6CGH6"/>
<dbReference type="InterPro" id="IPR035945">
    <property type="entry name" value="YhaI-like_sf"/>
</dbReference>
<gene>
    <name evidence="1" type="ORF">BABA_06176</name>
</gene>
<dbReference type="Gene3D" id="1.10.3750.10">
    <property type="entry name" value="YhaI-like"/>
    <property type="match status" value="1"/>
</dbReference>
<dbReference type="SUPFAM" id="SSF109915">
    <property type="entry name" value="Hypothetical protein YhaI"/>
    <property type="match status" value="1"/>
</dbReference>